<organism evidence="2 3">
    <name type="scientific">Nothophoma quercina</name>
    <dbReference type="NCBI Taxonomy" id="749835"/>
    <lineage>
        <taxon>Eukaryota</taxon>
        <taxon>Fungi</taxon>
        <taxon>Dikarya</taxon>
        <taxon>Ascomycota</taxon>
        <taxon>Pezizomycotina</taxon>
        <taxon>Dothideomycetes</taxon>
        <taxon>Pleosporomycetidae</taxon>
        <taxon>Pleosporales</taxon>
        <taxon>Pleosporineae</taxon>
        <taxon>Didymellaceae</taxon>
        <taxon>Nothophoma</taxon>
    </lineage>
</organism>
<sequence length="154" mass="17780">MLKALPLPRGLLGLLSDDYNMPTAAVAAGKFIVFNFLLLFGSALAWFFLLRMVARRLLLPAVRRPHERLLAAHHQQRQEERELHERLLAHRRNAATMVAAEQNWWGLQNFEGVIAAHELPARQRPQRDRPMFLFDSDDEPEDLVKFADGFNDDQ</sequence>
<evidence type="ECO:0000313" key="3">
    <source>
        <dbReference type="Proteomes" id="UP001521222"/>
    </source>
</evidence>
<keyword evidence="1" id="KW-1133">Transmembrane helix</keyword>
<keyword evidence="1" id="KW-0812">Transmembrane</keyword>
<evidence type="ECO:0000256" key="1">
    <source>
        <dbReference type="SAM" id="Phobius"/>
    </source>
</evidence>
<name>A0ABR3S2L5_9PLEO</name>
<evidence type="ECO:0000313" key="2">
    <source>
        <dbReference type="EMBL" id="KAL1610926.1"/>
    </source>
</evidence>
<keyword evidence="1" id="KW-0472">Membrane</keyword>
<feature type="transmembrane region" description="Helical" evidence="1">
    <location>
        <begin position="37"/>
        <end position="54"/>
    </location>
</feature>
<protein>
    <submittedName>
        <fullName evidence="2">Uncharacterized protein</fullName>
    </submittedName>
</protein>
<keyword evidence="3" id="KW-1185">Reference proteome</keyword>
<comment type="caution">
    <text evidence="2">The sequence shown here is derived from an EMBL/GenBank/DDBJ whole genome shotgun (WGS) entry which is preliminary data.</text>
</comment>
<dbReference type="Proteomes" id="UP001521222">
    <property type="component" value="Unassembled WGS sequence"/>
</dbReference>
<reference evidence="2 3" key="1">
    <citation type="submission" date="2024-02" db="EMBL/GenBank/DDBJ databases">
        <title>De novo assembly and annotation of 12 fungi associated with fruit tree decline syndrome in Ontario, Canada.</title>
        <authorList>
            <person name="Sulman M."/>
            <person name="Ellouze W."/>
            <person name="Ilyukhin E."/>
        </authorList>
    </citation>
    <scope>NUCLEOTIDE SEQUENCE [LARGE SCALE GENOMIC DNA]</scope>
    <source>
        <strain evidence="2 3">M97-236</strain>
    </source>
</reference>
<gene>
    <name evidence="2" type="ORF">SLS59_000563</name>
</gene>
<dbReference type="EMBL" id="JAKIXB020000002">
    <property type="protein sequence ID" value="KAL1610926.1"/>
    <property type="molecule type" value="Genomic_DNA"/>
</dbReference>
<accession>A0ABR3S2L5</accession>
<proteinExistence type="predicted"/>